<evidence type="ECO:0000313" key="2">
    <source>
        <dbReference type="Proteomes" id="UP001162501"/>
    </source>
</evidence>
<reference evidence="1" key="1">
    <citation type="submission" date="2023-05" db="EMBL/GenBank/DDBJ databases">
        <authorList>
            <consortium name="ELIXIR-Norway"/>
        </authorList>
    </citation>
    <scope>NUCLEOTIDE SEQUENCE</scope>
</reference>
<dbReference type="EMBL" id="OX596091">
    <property type="protein sequence ID" value="CAI9712533.1"/>
    <property type="molecule type" value="Genomic_DNA"/>
</dbReference>
<sequence>MLPPSLGSRATVARMAPGAERERGFLPAPLGAPATLPNPESLQRHLGLAARSPRVQVPCGPEMDGRCPLVGLRIPQPLCDEAYLSRLRPEVRVPSALPTVAFSFWPTPTPIRRTRKRRAFSGRLHSARRTFRSERAIPWANRKLARAWRARRNQRVTRSPRRRRARERSELKRQRGYCLEENNAPEPCERRSPSTKTLEGPGREPLPNPDWSGRKWDQQAAATAHSSSPASWWSGRLGNSSLALPCACLLWEGFGEKRLK</sequence>
<proteinExistence type="predicted"/>
<gene>
    <name evidence="1" type="ORF">MRATA1EN3_LOCUS23746</name>
</gene>
<accession>A0ACB0FJ81</accession>
<name>A0ACB0FJ81_RANTA</name>
<evidence type="ECO:0000313" key="1">
    <source>
        <dbReference type="EMBL" id="CAI9712533.1"/>
    </source>
</evidence>
<dbReference type="Proteomes" id="UP001162501">
    <property type="component" value="Chromosome 7"/>
</dbReference>
<protein>
    <submittedName>
        <fullName evidence="1">Uncharacterized protein</fullName>
    </submittedName>
</protein>
<organism evidence="1 2">
    <name type="scientific">Rangifer tarandus platyrhynchus</name>
    <name type="common">Svalbard reindeer</name>
    <dbReference type="NCBI Taxonomy" id="3082113"/>
    <lineage>
        <taxon>Eukaryota</taxon>
        <taxon>Metazoa</taxon>
        <taxon>Chordata</taxon>
        <taxon>Craniata</taxon>
        <taxon>Vertebrata</taxon>
        <taxon>Euteleostomi</taxon>
        <taxon>Mammalia</taxon>
        <taxon>Eutheria</taxon>
        <taxon>Laurasiatheria</taxon>
        <taxon>Artiodactyla</taxon>
        <taxon>Ruminantia</taxon>
        <taxon>Pecora</taxon>
        <taxon>Cervidae</taxon>
        <taxon>Odocoileinae</taxon>
        <taxon>Rangifer</taxon>
    </lineage>
</organism>